<reference evidence="2 3" key="1">
    <citation type="submission" date="2016-10" db="EMBL/GenBank/DDBJ databases">
        <authorList>
            <person name="de Groot N.N."/>
        </authorList>
    </citation>
    <scope>NUCLEOTIDE SEQUENCE [LARGE SCALE GENOMIC DNA]</scope>
    <source>
        <strain evidence="2 3">DSM 22900</strain>
    </source>
</reference>
<dbReference type="Gene3D" id="3.10.450.360">
    <property type="match status" value="1"/>
</dbReference>
<gene>
    <name evidence="2" type="ORF">SAMN05421747_12114</name>
</gene>
<dbReference type="SUPFAM" id="SSF160574">
    <property type="entry name" value="BT0923-like"/>
    <property type="match status" value="1"/>
</dbReference>
<sequence length="177" mass="20365">MMQTAGRWPVSQIFPVLSFYFVVTNRTLMKKILFGLAVFCMAGMSAAAQDMHWREVPAIVLNAFQQQFPKARQVAWERKRDGHYEAEFNTGLLGRDHKAFISQEGKVLRYEEEIASYALPDAVKQRINSEFAGYRIEEAKRVTVGDRVSYAVELESRNGDLKVEFEPDGKIRKERPD</sequence>
<organism evidence="2 3">
    <name type="scientific">Parapedobacter composti</name>
    <dbReference type="NCBI Taxonomy" id="623281"/>
    <lineage>
        <taxon>Bacteria</taxon>
        <taxon>Pseudomonadati</taxon>
        <taxon>Bacteroidota</taxon>
        <taxon>Sphingobacteriia</taxon>
        <taxon>Sphingobacteriales</taxon>
        <taxon>Sphingobacteriaceae</taxon>
        <taxon>Parapedobacter</taxon>
    </lineage>
</organism>
<name>A0A1I1LFV9_9SPHI</name>
<evidence type="ECO:0000313" key="2">
    <source>
        <dbReference type="EMBL" id="SFC72047.1"/>
    </source>
</evidence>
<evidence type="ECO:0000313" key="3">
    <source>
        <dbReference type="Proteomes" id="UP000199577"/>
    </source>
</evidence>
<dbReference type="OrthoDB" id="1121502at2"/>
<keyword evidence="3" id="KW-1185">Reference proteome</keyword>
<dbReference type="Pfam" id="PF11396">
    <property type="entry name" value="PepSY_like"/>
    <property type="match status" value="2"/>
</dbReference>
<dbReference type="STRING" id="623281.SAMN05421747_12114"/>
<feature type="domain" description="Putative beta-lactamase-inhibitor-like PepSY-like" evidence="1">
    <location>
        <begin position="54"/>
        <end position="108"/>
    </location>
</feature>
<protein>
    <submittedName>
        <fullName evidence="2">Putative beta-lactamase-inhibitor-like, PepSY-like</fullName>
    </submittedName>
</protein>
<dbReference type="EMBL" id="FOLL01000021">
    <property type="protein sequence ID" value="SFC72047.1"/>
    <property type="molecule type" value="Genomic_DNA"/>
</dbReference>
<proteinExistence type="predicted"/>
<feature type="domain" description="Putative beta-lactamase-inhibitor-like PepSY-like" evidence="1">
    <location>
        <begin position="112"/>
        <end position="172"/>
    </location>
</feature>
<dbReference type="InterPro" id="IPR021533">
    <property type="entry name" value="PepSY-like"/>
</dbReference>
<accession>A0A1I1LFV9</accession>
<evidence type="ECO:0000259" key="1">
    <source>
        <dbReference type="Pfam" id="PF11396"/>
    </source>
</evidence>
<dbReference type="AlphaFoldDB" id="A0A1I1LFV9"/>
<dbReference type="Proteomes" id="UP000199577">
    <property type="component" value="Unassembled WGS sequence"/>
</dbReference>